<dbReference type="RefSeq" id="WP_187670472.1">
    <property type="nucleotide sequence ID" value="NZ_CAJFCI010000030.1"/>
</dbReference>
<feature type="active site" evidence="13">
    <location>
        <position position="405"/>
    </location>
</feature>
<name>A0A7U7EN67_9GAMM</name>
<keyword evidence="6" id="KW-0677">Repeat</keyword>
<dbReference type="Proteomes" id="UP000583387">
    <property type="component" value="Unassembled WGS sequence"/>
</dbReference>
<evidence type="ECO:0000256" key="9">
    <source>
        <dbReference type="ARBA" id="ARBA00023136"/>
    </source>
</evidence>
<keyword evidence="2 13" id="KW-1003">Cell membrane</keyword>
<comment type="function">
    <text evidence="12 13">Catalyzes the reversible phosphatidyl group transfer from one phosphatidylglycerol molecule to another to form cardiolipin (CL) (diphosphatidylglycerol) and glycerol.</text>
</comment>
<dbReference type="PANTHER" id="PTHR21248:SF22">
    <property type="entry name" value="PHOSPHOLIPASE D"/>
    <property type="match status" value="1"/>
</dbReference>
<keyword evidence="5 13" id="KW-0812">Transmembrane</keyword>
<dbReference type="EMBL" id="CAJFCI010000030">
    <property type="protein sequence ID" value="CAD5107120.1"/>
    <property type="molecule type" value="Genomic_DNA"/>
</dbReference>
<reference evidence="15 16" key="1">
    <citation type="submission" date="2020-08" db="EMBL/GenBank/DDBJ databases">
        <authorList>
            <person name="Criscuolo A."/>
        </authorList>
    </citation>
    <scope>NUCLEOTIDE SEQUENCE [LARGE SCALE GENOMIC DNA]</scope>
    <source>
        <strain evidence="15">CIP111764</strain>
    </source>
</reference>
<evidence type="ECO:0000256" key="11">
    <source>
        <dbReference type="ARBA" id="ARBA00023264"/>
    </source>
</evidence>
<feature type="active site" evidence="13">
    <location>
        <position position="226"/>
    </location>
</feature>
<dbReference type="NCBIfam" id="TIGR04265">
    <property type="entry name" value="bac_cardiolipin"/>
    <property type="match status" value="1"/>
</dbReference>
<accession>A0A7U7EN67</accession>
<keyword evidence="7 13" id="KW-1133">Transmembrane helix</keyword>
<dbReference type="InterPro" id="IPR027379">
    <property type="entry name" value="CLS_N"/>
</dbReference>
<comment type="similarity">
    <text evidence="13">Belongs to the phospholipase D family. Cardiolipin synthase subfamily. ClsA sub-subfamily.</text>
</comment>
<evidence type="ECO:0000313" key="16">
    <source>
        <dbReference type="Proteomes" id="UP000583387"/>
    </source>
</evidence>
<evidence type="ECO:0000313" key="15">
    <source>
        <dbReference type="EMBL" id="CAD5107120.1"/>
    </source>
</evidence>
<organism evidence="15 16">
    <name type="scientific">Zestomonas carbonaria</name>
    <dbReference type="NCBI Taxonomy" id="2762745"/>
    <lineage>
        <taxon>Bacteria</taxon>
        <taxon>Pseudomonadati</taxon>
        <taxon>Pseudomonadota</taxon>
        <taxon>Gammaproteobacteria</taxon>
        <taxon>Pseudomonadales</taxon>
        <taxon>Pseudomonadaceae</taxon>
        <taxon>Zestomonas</taxon>
    </lineage>
</organism>
<dbReference type="HAMAP" id="MF_00190">
    <property type="entry name" value="Cardiolipin_synth_ClsA"/>
    <property type="match status" value="1"/>
</dbReference>
<dbReference type="GO" id="GO:0032049">
    <property type="term" value="P:cardiolipin biosynthetic process"/>
    <property type="evidence" value="ECO:0007669"/>
    <property type="project" value="UniProtKB-UniRule"/>
</dbReference>
<dbReference type="Gene3D" id="3.30.870.10">
    <property type="entry name" value="Endonuclease Chain A"/>
    <property type="match status" value="2"/>
</dbReference>
<dbReference type="InterPro" id="IPR022924">
    <property type="entry name" value="Cardiolipin_synthase"/>
</dbReference>
<keyword evidence="11 13" id="KW-1208">Phospholipid metabolism</keyword>
<dbReference type="CDD" id="cd09155">
    <property type="entry name" value="PLDc_PaCLS_like_1"/>
    <property type="match status" value="1"/>
</dbReference>
<keyword evidence="8 13" id="KW-0443">Lipid metabolism</keyword>
<dbReference type="FunFam" id="3.30.870.10:FF:000021">
    <property type="entry name" value="Cardiolipin synthase"/>
    <property type="match status" value="1"/>
</dbReference>
<dbReference type="InterPro" id="IPR025202">
    <property type="entry name" value="PLD-like_dom"/>
</dbReference>
<comment type="caution">
    <text evidence="15">The sequence shown here is derived from an EMBL/GenBank/DDBJ whole genome shotgun (WGS) entry which is preliminary data.</text>
</comment>
<gene>
    <name evidence="13 15" type="primary">clsA</name>
    <name evidence="15" type="ORF">PSEWESI4_01391</name>
</gene>
<dbReference type="Pfam" id="PF13396">
    <property type="entry name" value="PLDc_N"/>
    <property type="match status" value="1"/>
</dbReference>
<feature type="active site" evidence="13">
    <location>
        <position position="398"/>
    </location>
</feature>
<dbReference type="InterPro" id="IPR030840">
    <property type="entry name" value="CL_synthase_A"/>
</dbReference>
<evidence type="ECO:0000256" key="3">
    <source>
        <dbReference type="ARBA" id="ARBA00022516"/>
    </source>
</evidence>
<evidence type="ECO:0000256" key="13">
    <source>
        <dbReference type="HAMAP-Rule" id="MF_00190"/>
    </source>
</evidence>
<dbReference type="GO" id="GO:0005886">
    <property type="term" value="C:plasma membrane"/>
    <property type="evidence" value="ECO:0007669"/>
    <property type="project" value="UniProtKB-SubCell"/>
</dbReference>
<feature type="active site" evidence="13">
    <location>
        <position position="400"/>
    </location>
</feature>
<feature type="domain" description="PLD phosphodiesterase" evidence="14">
    <location>
        <begin position="219"/>
        <end position="246"/>
    </location>
</feature>
<dbReference type="PANTHER" id="PTHR21248">
    <property type="entry name" value="CARDIOLIPIN SYNTHASE"/>
    <property type="match status" value="1"/>
</dbReference>
<evidence type="ECO:0000256" key="4">
    <source>
        <dbReference type="ARBA" id="ARBA00022679"/>
    </source>
</evidence>
<comment type="catalytic activity">
    <reaction evidence="13">
        <text>2 a 1,2-diacyl-sn-glycero-3-phospho-(1'-sn-glycerol) = a cardiolipin + glycerol</text>
        <dbReference type="Rhea" id="RHEA:31451"/>
        <dbReference type="ChEBI" id="CHEBI:17754"/>
        <dbReference type="ChEBI" id="CHEBI:62237"/>
        <dbReference type="ChEBI" id="CHEBI:64716"/>
    </reaction>
</comment>
<proteinExistence type="inferred from homology"/>
<feature type="transmembrane region" description="Helical" evidence="13">
    <location>
        <begin position="38"/>
        <end position="59"/>
    </location>
</feature>
<evidence type="ECO:0000259" key="14">
    <source>
        <dbReference type="PROSITE" id="PS50035"/>
    </source>
</evidence>
<dbReference type="SUPFAM" id="SSF56024">
    <property type="entry name" value="Phospholipase D/nuclease"/>
    <property type="match status" value="2"/>
</dbReference>
<evidence type="ECO:0000256" key="1">
    <source>
        <dbReference type="ARBA" id="ARBA00004651"/>
    </source>
</evidence>
<comment type="subcellular location">
    <subcellularLocation>
        <location evidence="1 13">Cell membrane</location>
        <topology evidence="1 13">Multi-pass membrane protein</topology>
    </subcellularLocation>
</comment>
<feature type="active site" evidence="13">
    <location>
        <position position="231"/>
    </location>
</feature>
<evidence type="ECO:0000256" key="2">
    <source>
        <dbReference type="ARBA" id="ARBA00022475"/>
    </source>
</evidence>
<dbReference type="GO" id="GO:0008808">
    <property type="term" value="F:cardiolipin synthase activity"/>
    <property type="evidence" value="ECO:0007669"/>
    <property type="project" value="UniProtKB-UniRule"/>
</dbReference>
<feature type="transmembrane region" description="Helical" evidence="13">
    <location>
        <begin position="12"/>
        <end position="32"/>
    </location>
</feature>
<evidence type="ECO:0000256" key="10">
    <source>
        <dbReference type="ARBA" id="ARBA00023209"/>
    </source>
</evidence>
<dbReference type="FunFam" id="3.30.870.10:FF:000014">
    <property type="entry name" value="Cardiolipin synthase"/>
    <property type="match status" value="1"/>
</dbReference>
<evidence type="ECO:0000256" key="12">
    <source>
        <dbReference type="ARBA" id="ARBA00057569"/>
    </source>
</evidence>
<evidence type="ECO:0000256" key="8">
    <source>
        <dbReference type="ARBA" id="ARBA00023098"/>
    </source>
</evidence>
<dbReference type="EC" id="2.7.8.-" evidence="13"/>
<keyword evidence="16" id="KW-1185">Reference proteome</keyword>
<evidence type="ECO:0000256" key="6">
    <source>
        <dbReference type="ARBA" id="ARBA00022737"/>
    </source>
</evidence>
<sequence>MDLAAIPHLFGYLIASVQLLGVIAAIHAVLTVRTAQGAIAWALSLLFMPYLTLVPYLVFGRSSFDAYIRARRQANREMHDAMADLDWRPWVAEALAARRSTQTGKLLAMPRLSPMPPLAHNQVRLLIDGEATFEAIFAAIAAARQVVLVQFFIIRDDPLGRRLADLLLERAATGVGVYLLYDGIGSHTLPAAYVERLRAGGVQVHAFATRRGMLNRFQINFRNHRKIVVVDGEVGFIGGHNVGDEYLGLKPPLAPWRDTHIEIRGPVLTCLQETFAEDWYWAARRLPPLILPSSFGDGGMLCQLIASGPADSQETCSLFFVEAIQAARERLWITSPYFVPDESVFAALRLAVMRGVDVRILLPARPDHKIVYAASTLFAFEALRAGVRIFRYQPGFLHQKVMLIDDDSCAIGSANLDNRSFRLNFEVMLLTHDAGFADQVQRMLEEDFHRAYELSVEDDQKVDRLRQLGMRVARLISPIL</sequence>
<dbReference type="Pfam" id="PF13091">
    <property type="entry name" value="PLDc_2"/>
    <property type="match status" value="2"/>
</dbReference>
<evidence type="ECO:0000256" key="5">
    <source>
        <dbReference type="ARBA" id="ARBA00022692"/>
    </source>
</evidence>
<feature type="domain" description="PLD phosphodiesterase" evidence="14">
    <location>
        <begin position="393"/>
        <end position="420"/>
    </location>
</feature>
<dbReference type="InterPro" id="IPR001736">
    <property type="entry name" value="PLipase_D/transphosphatidylase"/>
</dbReference>
<dbReference type="AlphaFoldDB" id="A0A7U7EN67"/>
<keyword evidence="10 13" id="KW-0594">Phospholipid biosynthesis</keyword>
<evidence type="ECO:0000256" key="7">
    <source>
        <dbReference type="ARBA" id="ARBA00022989"/>
    </source>
</evidence>
<keyword evidence="9 13" id="KW-0472">Membrane</keyword>
<feature type="active site" evidence="13">
    <location>
        <position position="224"/>
    </location>
</feature>
<dbReference type="SMART" id="SM00155">
    <property type="entry name" value="PLDc"/>
    <property type="match status" value="2"/>
</dbReference>
<protein>
    <recommendedName>
        <fullName evidence="13">Cardiolipin synthase A</fullName>
        <shortName evidence="13">CL synthase</shortName>
        <ecNumber evidence="13">2.7.8.-</ecNumber>
    </recommendedName>
</protein>
<keyword evidence="3 13" id="KW-0444">Lipid biosynthesis</keyword>
<dbReference type="PROSITE" id="PS50035">
    <property type="entry name" value="PLD"/>
    <property type="match status" value="2"/>
</dbReference>
<keyword evidence="4 13" id="KW-0808">Transferase</keyword>